<proteinExistence type="predicted"/>
<gene>
    <name evidence="1" type="ORF">GNF76_04845</name>
</gene>
<protein>
    <recommendedName>
        <fullName evidence="3">Response regulator</fullName>
    </recommendedName>
</protein>
<dbReference type="EMBL" id="WNNK01000003">
    <property type="protein sequence ID" value="MUF03648.1"/>
    <property type="molecule type" value="Genomic_DNA"/>
</dbReference>
<organism evidence="1 2">
    <name type="scientific">Pseudomonas spelaei</name>
    <dbReference type="NCBI Taxonomy" id="1055469"/>
    <lineage>
        <taxon>Bacteria</taxon>
        <taxon>Pseudomonadati</taxon>
        <taxon>Pseudomonadota</taxon>
        <taxon>Gammaproteobacteria</taxon>
        <taxon>Pseudomonadales</taxon>
        <taxon>Pseudomonadaceae</taxon>
        <taxon>Pseudomonas</taxon>
    </lineage>
</organism>
<comment type="caution">
    <text evidence="1">The sequence shown here is derived from an EMBL/GenBank/DDBJ whole genome shotgun (WGS) entry which is preliminary data.</text>
</comment>
<evidence type="ECO:0008006" key="3">
    <source>
        <dbReference type="Google" id="ProtNLM"/>
    </source>
</evidence>
<evidence type="ECO:0000313" key="2">
    <source>
        <dbReference type="Proteomes" id="UP000438196"/>
    </source>
</evidence>
<dbReference type="Proteomes" id="UP000438196">
    <property type="component" value="Unassembled WGS sequence"/>
</dbReference>
<accession>A0A6I3W2C1</accession>
<dbReference type="RefSeq" id="WP_155582039.1">
    <property type="nucleotide sequence ID" value="NZ_JBHSTH010000021.1"/>
</dbReference>
<keyword evidence="2" id="KW-1185">Reference proteome</keyword>
<sequence length="142" mass="15761">MSINEAIPPKLILYSQSPGLLLQYWASLNALGIYNVTPCAIWATLMQCPPSADRYDLLLYDHSGVDECLSDVLPRLAERRVARQIIVLTHIDPAPRHRLLAWAMDKGIALLDVANPPMDSKTLLGLLEKWGTGRQQSLSRSG</sequence>
<name>A0A6I3W2C1_9PSED</name>
<evidence type="ECO:0000313" key="1">
    <source>
        <dbReference type="EMBL" id="MUF03648.1"/>
    </source>
</evidence>
<dbReference type="AlphaFoldDB" id="A0A6I3W2C1"/>
<reference evidence="1 2" key="1">
    <citation type="submission" date="2019-11" db="EMBL/GenBank/DDBJ databases">
        <title>Pseudomonas karstica sp. nov. and Pseudomonas spelaei sp. nov. from karst caves.</title>
        <authorList>
            <person name="Zeman M."/>
        </authorList>
    </citation>
    <scope>NUCLEOTIDE SEQUENCE [LARGE SCALE GENOMIC DNA]</scope>
    <source>
        <strain evidence="1 2">CCM 7893</strain>
    </source>
</reference>